<dbReference type="SMART" id="SM00530">
    <property type="entry name" value="HTH_XRE"/>
    <property type="match status" value="1"/>
</dbReference>
<proteinExistence type="predicted"/>
<dbReference type="GO" id="GO:0003677">
    <property type="term" value="F:DNA binding"/>
    <property type="evidence" value="ECO:0007669"/>
    <property type="project" value="UniProtKB-KW"/>
</dbReference>
<feature type="region of interest" description="Disordered" evidence="2">
    <location>
        <begin position="140"/>
        <end position="178"/>
    </location>
</feature>
<dbReference type="RefSeq" id="WP_189566669.1">
    <property type="nucleotide sequence ID" value="NZ_BMXF01000004.1"/>
</dbReference>
<dbReference type="SUPFAM" id="SSF47413">
    <property type="entry name" value="lambda repressor-like DNA-binding domains"/>
    <property type="match status" value="1"/>
</dbReference>
<dbReference type="CDD" id="cd00093">
    <property type="entry name" value="HTH_XRE"/>
    <property type="match status" value="1"/>
</dbReference>
<feature type="domain" description="HTH cro/C1-type" evidence="3">
    <location>
        <begin position="8"/>
        <end position="62"/>
    </location>
</feature>
<dbReference type="PANTHER" id="PTHR46558">
    <property type="entry name" value="TRACRIPTIONAL REGULATORY PROTEIN-RELATED-RELATED"/>
    <property type="match status" value="1"/>
</dbReference>
<feature type="compositionally biased region" description="Polar residues" evidence="2">
    <location>
        <begin position="155"/>
        <end position="166"/>
    </location>
</feature>
<evidence type="ECO:0000256" key="1">
    <source>
        <dbReference type="ARBA" id="ARBA00023125"/>
    </source>
</evidence>
<evidence type="ECO:0000313" key="5">
    <source>
        <dbReference type="Proteomes" id="UP000598271"/>
    </source>
</evidence>
<evidence type="ECO:0000256" key="2">
    <source>
        <dbReference type="SAM" id="MobiDB-lite"/>
    </source>
</evidence>
<gene>
    <name evidence="4" type="ORF">GCM10007390_40770</name>
</gene>
<reference evidence="4 5" key="1">
    <citation type="journal article" date="2014" name="Int. J. Syst. Evol. Microbiol.">
        <title>Complete genome sequence of Corynebacterium casei LMG S-19264T (=DSM 44701T), isolated from a smear-ripened cheese.</title>
        <authorList>
            <consortium name="US DOE Joint Genome Institute (JGI-PGF)"/>
            <person name="Walter F."/>
            <person name="Albersmeier A."/>
            <person name="Kalinowski J."/>
            <person name="Ruckert C."/>
        </authorList>
    </citation>
    <scope>NUCLEOTIDE SEQUENCE [LARGE SCALE GENOMIC DNA]</scope>
    <source>
        <strain evidence="4 5">KCTC 12866</strain>
    </source>
</reference>
<dbReference type="Gene3D" id="1.10.260.40">
    <property type="entry name" value="lambda repressor-like DNA-binding domains"/>
    <property type="match status" value="1"/>
</dbReference>
<name>A0A8J3DAA4_9BACT</name>
<sequence length="337" mass="37756">MSLVSNNIKYLRRLNGLTQEQFSRKIGIKRSLLGAYEEARANPNLTNLKNMAAAFGVSVDHLLKNDLRRLRETPDLGIPFNPAFKPMAPLIQDDAPVPNAPQPLSNIIAKFQPPKPSLRMVARPIAFKPVKPEKFERASAQAVSNPQNEPLRFNNHYQENGTSKSAPQEPAKSPQQSIQWVNRSEATNYLNNYQNTAFLNRLPVFQIPILPSGHYRAFEAGDDFSFPNALLIGTFVRNWYDIKDGTHYILVVKNTGIKSGKVYNRVKDKGILLLRSDNKKNGDQEIAIRDVLEVWEVKAFVSSTMPAPSPSHEGLKKILGDLRDELNRDASAGGFLT</sequence>
<evidence type="ECO:0000259" key="3">
    <source>
        <dbReference type="PROSITE" id="PS50943"/>
    </source>
</evidence>
<dbReference type="PANTHER" id="PTHR46558:SF11">
    <property type="entry name" value="HTH-TYPE TRANSCRIPTIONAL REGULATOR XRE"/>
    <property type="match status" value="1"/>
</dbReference>
<dbReference type="InterPro" id="IPR010982">
    <property type="entry name" value="Lambda_DNA-bd_dom_sf"/>
</dbReference>
<dbReference type="Pfam" id="PF01381">
    <property type="entry name" value="HTH_3"/>
    <property type="match status" value="1"/>
</dbReference>
<comment type="caution">
    <text evidence="4">The sequence shown here is derived from an EMBL/GenBank/DDBJ whole genome shotgun (WGS) entry which is preliminary data.</text>
</comment>
<organism evidence="4 5">
    <name type="scientific">Persicitalea jodogahamensis</name>
    <dbReference type="NCBI Taxonomy" id="402147"/>
    <lineage>
        <taxon>Bacteria</taxon>
        <taxon>Pseudomonadati</taxon>
        <taxon>Bacteroidota</taxon>
        <taxon>Cytophagia</taxon>
        <taxon>Cytophagales</taxon>
        <taxon>Spirosomataceae</taxon>
        <taxon>Persicitalea</taxon>
    </lineage>
</organism>
<dbReference type="PROSITE" id="PS50943">
    <property type="entry name" value="HTH_CROC1"/>
    <property type="match status" value="1"/>
</dbReference>
<keyword evidence="5" id="KW-1185">Reference proteome</keyword>
<keyword evidence="1" id="KW-0238">DNA-binding</keyword>
<dbReference type="InterPro" id="IPR001387">
    <property type="entry name" value="Cro/C1-type_HTH"/>
</dbReference>
<dbReference type="Proteomes" id="UP000598271">
    <property type="component" value="Unassembled WGS sequence"/>
</dbReference>
<accession>A0A8J3DAA4</accession>
<protein>
    <recommendedName>
        <fullName evidence="3">HTH cro/C1-type domain-containing protein</fullName>
    </recommendedName>
</protein>
<dbReference type="EMBL" id="BMXF01000004">
    <property type="protein sequence ID" value="GHB81686.1"/>
    <property type="molecule type" value="Genomic_DNA"/>
</dbReference>
<dbReference type="AlphaFoldDB" id="A0A8J3DAA4"/>
<evidence type="ECO:0000313" key="4">
    <source>
        <dbReference type="EMBL" id="GHB81686.1"/>
    </source>
</evidence>